<dbReference type="Pfam" id="PF00196">
    <property type="entry name" value="GerE"/>
    <property type="match status" value="1"/>
</dbReference>
<reference evidence="6" key="1">
    <citation type="submission" date="2016-10" db="EMBL/GenBank/DDBJ databases">
        <authorList>
            <person name="Varghese N."/>
            <person name="Submissions S."/>
        </authorList>
    </citation>
    <scope>NUCLEOTIDE SEQUENCE [LARGE SCALE GENOMIC DNA]</scope>
    <source>
        <strain evidence="6">DSM 45245</strain>
    </source>
</reference>
<dbReference type="Proteomes" id="UP000242415">
    <property type="component" value="Unassembled WGS sequence"/>
</dbReference>
<evidence type="ECO:0000256" key="2">
    <source>
        <dbReference type="ARBA" id="ARBA00023125"/>
    </source>
</evidence>
<keyword evidence="2 5" id="KW-0238">DNA-binding</keyword>
<evidence type="ECO:0000259" key="4">
    <source>
        <dbReference type="PROSITE" id="PS50043"/>
    </source>
</evidence>
<evidence type="ECO:0000313" key="5">
    <source>
        <dbReference type="EMBL" id="SDZ17695.1"/>
    </source>
</evidence>
<keyword evidence="3" id="KW-0804">Transcription</keyword>
<dbReference type="Gene3D" id="1.10.10.10">
    <property type="entry name" value="Winged helix-like DNA-binding domain superfamily/Winged helix DNA-binding domain"/>
    <property type="match status" value="1"/>
</dbReference>
<evidence type="ECO:0000256" key="3">
    <source>
        <dbReference type="ARBA" id="ARBA00023163"/>
    </source>
</evidence>
<evidence type="ECO:0000313" key="6">
    <source>
        <dbReference type="Proteomes" id="UP000242415"/>
    </source>
</evidence>
<proteinExistence type="predicted"/>
<dbReference type="GO" id="GO:0003677">
    <property type="term" value="F:DNA binding"/>
    <property type="evidence" value="ECO:0007669"/>
    <property type="project" value="UniProtKB-KW"/>
</dbReference>
<dbReference type="SMART" id="SM00421">
    <property type="entry name" value="HTH_LUXR"/>
    <property type="match status" value="1"/>
</dbReference>
<evidence type="ECO:0000256" key="1">
    <source>
        <dbReference type="ARBA" id="ARBA00023015"/>
    </source>
</evidence>
<keyword evidence="1" id="KW-0805">Transcription regulation</keyword>
<dbReference type="AlphaFoldDB" id="A0A1H3QXC7"/>
<protein>
    <submittedName>
        <fullName evidence="5">DNA-binding transcriptional regulator, CsgD family</fullName>
    </submittedName>
</protein>
<dbReference type="InterPro" id="IPR036388">
    <property type="entry name" value="WH-like_DNA-bd_sf"/>
</dbReference>
<dbReference type="InterPro" id="IPR000792">
    <property type="entry name" value="Tscrpt_reg_LuxR_C"/>
</dbReference>
<feature type="domain" description="HTH luxR-type" evidence="4">
    <location>
        <begin position="5"/>
        <end position="70"/>
    </location>
</feature>
<keyword evidence="6" id="KW-1185">Reference proteome</keyword>
<organism evidence="5 6">
    <name type="scientific">Micromonospora pattaloongensis</name>
    <dbReference type="NCBI Taxonomy" id="405436"/>
    <lineage>
        <taxon>Bacteria</taxon>
        <taxon>Bacillati</taxon>
        <taxon>Actinomycetota</taxon>
        <taxon>Actinomycetes</taxon>
        <taxon>Micromonosporales</taxon>
        <taxon>Micromonosporaceae</taxon>
        <taxon>Micromonospora</taxon>
    </lineage>
</organism>
<name>A0A1H3QXC7_9ACTN</name>
<dbReference type="SUPFAM" id="SSF46894">
    <property type="entry name" value="C-terminal effector domain of the bipartite response regulators"/>
    <property type="match status" value="1"/>
</dbReference>
<dbReference type="PANTHER" id="PTHR44688:SF16">
    <property type="entry name" value="DNA-BINDING TRANSCRIPTIONAL ACTIVATOR DEVR_DOSR"/>
    <property type="match status" value="1"/>
</dbReference>
<dbReference type="PRINTS" id="PR00038">
    <property type="entry name" value="HTHLUXR"/>
</dbReference>
<dbReference type="InterPro" id="IPR016032">
    <property type="entry name" value="Sig_transdc_resp-reg_C-effctor"/>
</dbReference>
<accession>A0A1H3QXC7</accession>
<dbReference type="GO" id="GO:0006355">
    <property type="term" value="P:regulation of DNA-templated transcription"/>
    <property type="evidence" value="ECO:0007669"/>
    <property type="project" value="InterPro"/>
</dbReference>
<dbReference type="PANTHER" id="PTHR44688">
    <property type="entry name" value="DNA-BINDING TRANSCRIPTIONAL ACTIVATOR DEVR_DOSR"/>
    <property type="match status" value="1"/>
</dbReference>
<gene>
    <name evidence="5" type="ORF">SAMN05444365_106167</name>
</gene>
<sequence length="78" mass="8303">MMTIGDAPRVELTDRQRAVLRLLCAGATDRQIAAHIEASGRTVQREIARVRAVLGAPTRAAMIAATVRAGELDAARHG</sequence>
<dbReference type="PROSITE" id="PS50043">
    <property type="entry name" value="HTH_LUXR_2"/>
    <property type="match status" value="1"/>
</dbReference>
<dbReference type="EMBL" id="FNPH01000006">
    <property type="protein sequence ID" value="SDZ17695.1"/>
    <property type="molecule type" value="Genomic_DNA"/>
</dbReference>